<reference evidence="1 2" key="1">
    <citation type="submission" date="2023-11" db="EMBL/GenBank/DDBJ databases">
        <title>Actinomadura monticuli sp. nov., isolated from volcanic ash.</title>
        <authorList>
            <person name="Lee S.D."/>
            <person name="Yang H."/>
            <person name="Kim I.S."/>
        </authorList>
    </citation>
    <scope>NUCLEOTIDE SEQUENCE [LARGE SCALE GENOMIC DNA]</scope>
    <source>
        <strain evidence="1 2">DLS-62</strain>
    </source>
</reference>
<dbReference type="Proteomes" id="UP001569963">
    <property type="component" value="Unassembled WGS sequence"/>
</dbReference>
<dbReference type="RefSeq" id="WP_371947419.1">
    <property type="nucleotide sequence ID" value="NZ_JAXCEI010000002.1"/>
</dbReference>
<dbReference type="EMBL" id="JAXCEI010000002">
    <property type="protein sequence ID" value="MFA1538074.1"/>
    <property type="molecule type" value="Genomic_DNA"/>
</dbReference>
<name>A0ABV4Q7V7_9ACTN</name>
<organism evidence="1 2">
    <name type="scientific">Actinomadura monticuli</name>
    <dbReference type="NCBI Taxonomy" id="3097367"/>
    <lineage>
        <taxon>Bacteria</taxon>
        <taxon>Bacillati</taxon>
        <taxon>Actinomycetota</taxon>
        <taxon>Actinomycetes</taxon>
        <taxon>Streptosporangiales</taxon>
        <taxon>Thermomonosporaceae</taxon>
        <taxon>Actinomadura</taxon>
    </lineage>
</organism>
<evidence type="ECO:0000313" key="1">
    <source>
        <dbReference type="EMBL" id="MFA1538074.1"/>
    </source>
</evidence>
<evidence type="ECO:0000313" key="2">
    <source>
        <dbReference type="Proteomes" id="UP001569963"/>
    </source>
</evidence>
<sequence length="194" mass="20315">MRTPARACNSKRDLSFSGFGFGAALFGAAADLGDLPPDPDGAFVQVDIGPPQPARLAPSQPAEGDEVVEHVQPVAGGAVKEGAGLFGCPDQRFGSAAGGQFDQGGDVEVDAPFPDRLVEGGAQGGADPVHGRRADHPGPFTCARSPGLPDWRARMIASLRSSMASNTTCTSATRRRSRRMWPITGSRCMVIWVR</sequence>
<accession>A0ABV4Q7V7</accession>
<proteinExistence type="predicted"/>
<comment type="caution">
    <text evidence="1">The sequence shown here is derived from an EMBL/GenBank/DDBJ whole genome shotgun (WGS) entry which is preliminary data.</text>
</comment>
<protein>
    <submittedName>
        <fullName evidence="1">Uncharacterized protein</fullName>
    </submittedName>
</protein>
<keyword evidence="2" id="KW-1185">Reference proteome</keyword>
<gene>
    <name evidence="1" type="ORF">SM611_03960</name>
</gene>